<comment type="caution">
    <text evidence="2">The sequence shown here is derived from an EMBL/GenBank/DDBJ whole genome shotgun (WGS) entry which is preliminary data.</text>
</comment>
<evidence type="ECO:0000313" key="3">
    <source>
        <dbReference type="Proteomes" id="UP000069001"/>
    </source>
</evidence>
<feature type="transmembrane region" description="Helical" evidence="1">
    <location>
        <begin position="6"/>
        <end position="23"/>
    </location>
</feature>
<sequence length="55" mass="5675">MESYVVSLGAGMLVGVMYSVVKVRSPAPPLIALVGLLGMVIGVQAIPAVKQLFGF</sequence>
<dbReference type="Proteomes" id="UP000069001">
    <property type="component" value="Unassembled WGS sequence"/>
</dbReference>
<protein>
    <submittedName>
        <fullName evidence="2">XapX domain protein</fullName>
    </submittedName>
</protein>
<dbReference type="InterPro" id="IPR020017">
    <property type="entry name" value="XapX_domain"/>
</dbReference>
<dbReference type="RefSeq" id="WP_059526939.1">
    <property type="nucleotide sequence ID" value="NZ_LOXZ01000039.1"/>
</dbReference>
<reference evidence="2 3" key="1">
    <citation type="submission" date="2015-11" db="EMBL/GenBank/DDBJ databases">
        <title>Expanding the genomic diversity of Burkholderia species for the development of highly accurate diagnostics.</title>
        <authorList>
            <person name="Sahl J."/>
            <person name="Keim P."/>
            <person name="Wagner D."/>
        </authorList>
    </citation>
    <scope>NUCLEOTIDE SEQUENCE [LARGE SCALE GENOMIC DNA]</scope>
    <source>
        <strain evidence="2 3">MSMB1302</strain>
    </source>
</reference>
<dbReference type="InterPro" id="IPR009872">
    <property type="entry name" value="DUF1427"/>
</dbReference>
<keyword evidence="1" id="KW-0812">Transmembrane</keyword>
<evidence type="ECO:0000313" key="2">
    <source>
        <dbReference type="EMBL" id="KVK79783.1"/>
    </source>
</evidence>
<name>A0A103UAR5_BURCE</name>
<proteinExistence type="predicted"/>
<evidence type="ECO:0000256" key="1">
    <source>
        <dbReference type="SAM" id="Phobius"/>
    </source>
</evidence>
<dbReference type="AlphaFoldDB" id="A0A103UAR5"/>
<dbReference type="Pfam" id="PF07235">
    <property type="entry name" value="DUF1427"/>
    <property type="match status" value="1"/>
</dbReference>
<dbReference type="NCBIfam" id="TIGR03510">
    <property type="entry name" value="XapX"/>
    <property type="match status" value="1"/>
</dbReference>
<accession>A0A103UAR5</accession>
<feature type="transmembrane region" description="Helical" evidence="1">
    <location>
        <begin position="30"/>
        <end position="49"/>
    </location>
</feature>
<gene>
    <name evidence="2" type="ORF">WS90_18475</name>
</gene>
<organism evidence="2 3">
    <name type="scientific">Burkholderia cepacia</name>
    <name type="common">Pseudomonas cepacia</name>
    <dbReference type="NCBI Taxonomy" id="292"/>
    <lineage>
        <taxon>Bacteria</taxon>
        <taxon>Pseudomonadati</taxon>
        <taxon>Pseudomonadota</taxon>
        <taxon>Betaproteobacteria</taxon>
        <taxon>Burkholderiales</taxon>
        <taxon>Burkholderiaceae</taxon>
        <taxon>Burkholderia</taxon>
        <taxon>Burkholderia cepacia complex</taxon>
    </lineage>
</organism>
<keyword evidence="1" id="KW-0472">Membrane</keyword>
<dbReference type="EMBL" id="LOYH01000066">
    <property type="protein sequence ID" value="KVK79783.1"/>
    <property type="molecule type" value="Genomic_DNA"/>
</dbReference>
<keyword evidence="1" id="KW-1133">Transmembrane helix</keyword>